<dbReference type="Proteomes" id="UP000620124">
    <property type="component" value="Unassembled WGS sequence"/>
</dbReference>
<dbReference type="InterPro" id="IPR045339">
    <property type="entry name" value="DUF6534"/>
</dbReference>
<protein>
    <recommendedName>
        <fullName evidence="2">DUF6534 domain-containing protein</fullName>
    </recommendedName>
</protein>
<dbReference type="EMBL" id="JACAZI010000036">
    <property type="protein sequence ID" value="KAF7328353.1"/>
    <property type="molecule type" value="Genomic_DNA"/>
</dbReference>
<feature type="transmembrane region" description="Helical" evidence="1">
    <location>
        <begin position="133"/>
        <end position="154"/>
    </location>
</feature>
<comment type="caution">
    <text evidence="3">The sequence shown here is derived from an EMBL/GenBank/DDBJ whole genome shotgun (WGS) entry which is preliminary data.</text>
</comment>
<keyword evidence="4" id="KW-1185">Reference proteome</keyword>
<feature type="transmembrane region" description="Helical" evidence="1">
    <location>
        <begin position="25"/>
        <end position="50"/>
    </location>
</feature>
<feature type="transmembrane region" description="Helical" evidence="1">
    <location>
        <begin position="89"/>
        <end position="113"/>
    </location>
</feature>
<evidence type="ECO:0000259" key="2">
    <source>
        <dbReference type="Pfam" id="PF20152"/>
    </source>
</evidence>
<name>A0A8H6WTT0_9AGAR</name>
<feature type="domain" description="DUF6534" evidence="2">
    <location>
        <begin position="138"/>
        <end position="226"/>
    </location>
</feature>
<accession>A0A8H6WTT0</accession>
<dbReference type="OrthoDB" id="3262409at2759"/>
<evidence type="ECO:0000256" key="1">
    <source>
        <dbReference type="SAM" id="Phobius"/>
    </source>
</evidence>
<dbReference type="AlphaFoldDB" id="A0A8H6WTT0"/>
<proteinExistence type="predicted"/>
<keyword evidence="1" id="KW-0812">Transmembrane</keyword>
<organism evidence="3 4">
    <name type="scientific">Mycena venus</name>
    <dbReference type="NCBI Taxonomy" id="2733690"/>
    <lineage>
        <taxon>Eukaryota</taxon>
        <taxon>Fungi</taxon>
        <taxon>Dikarya</taxon>
        <taxon>Basidiomycota</taxon>
        <taxon>Agaricomycotina</taxon>
        <taxon>Agaricomycetes</taxon>
        <taxon>Agaricomycetidae</taxon>
        <taxon>Agaricales</taxon>
        <taxon>Marasmiineae</taxon>
        <taxon>Mycenaceae</taxon>
        <taxon>Mycena</taxon>
    </lineage>
</organism>
<gene>
    <name evidence="3" type="ORF">MVEN_02550800</name>
</gene>
<feature type="transmembrane region" description="Helical" evidence="1">
    <location>
        <begin position="62"/>
        <end position="82"/>
    </location>
</feature>
<sequence>MKTILTKGADLFHISFPRETWGIKALVYTLFVFDLLQTAFSSHFSFAVLVTSWGNPAVFAKLPWTSFISGIVQMFFAWRIYVIKGSNPYIRIVIALIVMTALMQSLSAIVNGLRFAFAPQITNQVQLAIGVKIWLIGSFVCDILIAVTMIGILWQARVRSPWKATDSIITKLIYHTVETGAVTAITAGIELVLFLVYPTTFLDDVPAFLLGKLYSNVVLATLNSRSKVSSQISGEFGVSVPTTADSVQLRLRSNNQTMNDDFDMEMARKVQVNTVTHVHRDVDV</sequence>
<dbReference type="Pfam" id="PF20152">
    <property type="entry name" value="DUF6534"/>
    <property type="match status" value="1"/>
</dbReference>
<dbReference type="PANTHER" id="PTHR40465">
    <property type="entry name" value="CHROMOSOME 1, WHOLE GENOME SHOTGUN SEQUENCE"/>
    <property type="match status" value="1"/>
</dbReference>
<evidence type="ECO:0000313" key="3">
    <source>
        <dbReference type="EMBL" id="KAF7328353.1"/>
    </source>
</evidence>
<keyword evidence="1" id="KW-1133">Transmembrane helix</keyword>
<reference evidence="3" key="1">
    <citation type="submission" date="2020-05" db="EMBL/GenBank/DDBJ databases">
        <title>Mycena genomes resolve the evolution of fungal bioluminescence.</title>
        <authorList>
            <person name="Tsai I.J."/>
        </authorList>
    </citation>
    <scope>NUCLEOTIDE SEQUENCE</scope>
    <source>
        <strain evidence="3">CCC161011</strain>
    </source>
</reference>
<evidence type="ECO:0000313" key="4">
    <source>
        <dbReference type="Proteomes" id="UP000620124"/>
    </source>
</evidence>
<keyword evidence="1" id="KW-0472">Membrane</keyword>
<dbReference type="PANTHER" id="PTHR40465:SF1">
    <property type="entry name" value="DUF6534 DOMAIN-CONTAINING PROTEIN"/>
    <property type="match status" value="1"/>
</dbReference>